<evidence type="ECO:0000313" key="3">
    <source>
        <dbReference type="Proteomes" id="UP000799302"/>
    </source>
</evidence>
<feature type="compositionally biased region" description="Polar residues" evidence="1">
    <location>
        <begin position="612"/>
        <end position="623"/>
    </location>
</feature>
<feature type="region of interest" description="Disordered" evidence="1">
    <location>
        <begin position="1"/>
        <end position="68"/>
    </location>
</feature>
<feature type="compositionally biased region" description="Acidic residues" evidence="1">
    <location>
        <begin position="435"/>
        <end position="452"/>
    </location>
</feature>
<dbReference type="EMBL" id="MU004233">
    <property type="protein sequence ID" value="KAF2671212.1"/>
    <property type="molecule type" value="Genomic_DNA"/>
</dbReference>
<feature type="compositionally biased region" description="Polar residues" evidence="1">
    <location>
        <begin position="294"/>
        <end position="332"/>
    </location>
</feature>
<accession>A0A6A6UG90</accession>
<feature type="compositionally biased region" description="Polar residues" evidence="1">
    <location>
        <begin position="569"/>
        <end position="579"/>
    </location>
</feature>
<feature type="compositionally biased region" description="Basic and acidic residues" evidence="1">
    <location>
        <begin position="9"/>
        <end position="23"/>
    </location>
</feature>
<feature type="compositionally biased region" description="Basic and acidic residues" evidence="1">
    <location>
        <begin position="673"/>
        <end position="686"/>
    </location>
</feature>
<feature type="compositionally biased region" description="Polar residues" evidence="1">
    <location>
        <begin position="707"/>
        <end position="719"/>
    </location>
</feature>
<keyword evidence="3" id="KW-1185">Reference proteome</keyword>
<proteinExistence type="predicted"/>
<name>A0A6A6UG90_9PEZI</name>
<feature type="compositionally biased region" description="Polar residues" evidence="1">
    <location>
        <begin position="31"/>
        <end position="55"/>
    </location>
</feature>
<organism evidence="2 3">
    <name type="scientific">Microthyrium microscopicum</name>
    <dbReference type="NCBI Taxonomy" id="703497"/>
    <lineage>
        <taxon>Eukaryota</taxon>
        <taxon>Fungi</taxon>
        <taxon>Dikarya</taxon>
        <taxon>Ascomycota</taxon>
        <taxon>Pezizomycotina</taxon>
        <taxon>Dothideomycetes</taxon>
        <taxon>Dothideomycetes incertae sedis</taxon>
        <taxon>Microthyriales</taxon>
        <taxon>Microthyriaceae</taxon>
        <taxon>Microthyrium</taxon>
    </lineage>
</organism>
<feature type="compositionally biased region" description="Basic and acidic residues" evidence="1">
    <location>
        <begin position="453"/>
        <end position="462"/>
    </location>
</feature>
<feature type="region of interest" description="Disordered" evidence="1">
    <location>
        <begin position="797"/>
        <end position="857"/>
    </location>
</feature>
<feature type="compositionally biased region" description="Polar residues" evidence="1">
    <location>
        <begin position="463"/>
        <end position="477"/>
    </location>
</feature>
<feature type="compositionally biased region" description="Basic and acidic residues" evidence="1">
    <location>
        <begin position="56"/>
        <end position="68"/>
    </location>
</feature>
<feature type="region of interest" description="Disordered" evidence="1">
    <location>
        <begin position="885"/>
        <end position="1008"/>
    </location>
</feature>
<dbReference type="OrthoDB" id="5341904at2759"/>
<feature type="region of interest" description="Disordered" evidence="1">
    <location>
        <begin position="379"/>
        <end position="778"/>
    </location>
</feature>
<feature type="compositionally biased region" description="Low complexity" evidence="1">
    <location>
        <begin position="797"/>
        <end position="815"/>
    </location>
</feature>
<dbReference type="Proteomes" id="UP000799302">
    <property type="component" value="Unassembled WGS sequence"/>
</dbReference>
<protein>
    <submittedName>
        <fullName evidence="2">Uncharacterized protein</fullName>
    </submittedName>
</protein>
<reference evidence="2" key="1">
    <citation type="journal article" date="2020" name="Stud. Mycol.">
        <title>101 Dothideomycetes genomes: a test case for predicting lifestyles and emergence of pathogens.</title>
        <authorList>
            <person name="Haridas S."/>
            <person name="Albert R."/>
            <person name="Binder M."/>
            <person name="Bloem J."/>
            <person name="Labutti K."/>
            <person name="Salamov A."/>
            <person name="Andreopoulos B."/>
            <person name="Baker S."/>
            <person name="Barry K."/>
            <person name="Bills G."/>
            <person name="Bluhm B."/>
            <person name="Cannon C."/>
            <person name="Castanera R."/>
            <person name="Culley D."/>
            <person name="Daum C."/>
            <person name="Ezra D."/>
            <person name="Gonzalez J."/>
            <person name="Henrissat B."/>
            <person name="Kuo A."/>
            <person name="Liang C."/>
            <person name="Lipzen A."/>
            <person name="Lutzoni F."/>
            <person name="Magnuson J."/>
            <person name="Mondo S."/>
            <person name="Nolan M."/>
            <person name="Ohm R."/>
            <person name="Pangilinan J."/>
            <person name="Park H.-J."/>
            <person name="Ramirez L."/>
            <person name="Alfaro M."/>
            <person name="Sun H."/>
            <person name="Tritt A."/>
            <person name="Yoshinaga Y."/>
            <person name="Zwiers L.-H."/>
            <person name="Turgeon B."/>
            <person name="Goodwin S."/>
            <person name="Spatafora J."/>
            <person name="Crous P."/>
            <person name="Grigoriev I."/>
        </authorList>
    </citation>
    <scope>NUCLEOTIDE SEQUENCE</scope>
    <source>
        <strain evidence="2">CBS 115976</strain>
    </source>
</reference>
<dbReference type="AlphaFoldDB" id="A0A6A6UG90"/>
<feature type="compositionally biased region" description="Acidic residues" evidence="1">
    <location>
        <begin position="274"/>
        <end position="284"/>
    </location>
</feature>
<feature type="region of interest" description="Disordered" evidence="1">
    <location>
        <begin position="84"/>
        <end position="104"/>
    </location>
</feature>
<feature type="compositionally biased region" description="Basic residues" evidence="1">
    <location>
        <begin position="767"/>
        <end position="776"/>
    </location>
</feature>
<evidence type="ECO:0000256" key="1">
    <source>
        <dbReference type="SAM" id="MobiDB-lite"/>
    </source>
</evidence>
<feature type="compositionally biased region" description="Basic residues" evidence="1">
    <location>
        <begin position="348"/>
        <end position="360"/>
    </location>
</feature>
<feature type="compositionally biased region" description="Low complexity" evidence="1">
    <location>
        <begin position="823"/>
        <end position="839"/>
    </location>
</feature>
<gene>
    <name evidence="2" type="ORF">BT63DRAFT_438706</name>
</gene>
<feature type="region of interest" description="Disordered" evidence="1">
    <location>
        <begin position="274"/>
        <end position="360"/>
    </location>
</feature>
<evidence type="ECO:0000313" key="2">
    <source>
        <dbReference type="EMBL" id="KAF2671212.1"/>
    </source>
</evidence>
<sequence>MGNSNSVPEGREARREAKSAKQSKEHRRIQLKSTTMNPAASWAQPSSIRSPTTDSFHTEPSPRNDDQLDHYSYDELLRLQLQSTSQVHLSPGTTLTPSRSQTTLGMSPKAIDIQSALSILEELKKTATPEELVALHRALLPTRSETPTIAEIRPSIGNVVRSISTENIPGTASRKISHTALVVKNDSSPAWDPEILDASPLAKIEKLNDESGHLPPRSQTPAEFAHLGTMQLGTLSITNGAPISPGPSLVEAVRHKPSRILVNGQWKDEEYFTAEESGPDTDQEEEHRKHKPSPINTTFGPLLQPTTSGAEQRSGSPLKSEIRTSSYGSSVVETPAVEESSVKEKKLPKVKSRNRLSKAVPVKKRASRLIDFVQDELPYSDEEAMAPPRASFHSRNHSELSAEDLAMEYQAGLPDSPFTGASPNPNVSPPLEPVSLDEEFSEDVQLSEEPQEVDPHDDRTGYRSDSWSKTITAQTALGSHPPDLSEIPAVRTLPRLPKHKSDSGYSSATASFYAPDDKIHRPSTSNAANQRFEPSVSPEPAMQDTQDENWPLSSTHTPQPQTPEDPYQTLETSPTSPVESNVPEISPSASRPSLPDSKKKSWMGSKLRLSRLISSDDGSTKSKVSLVETVNEEPSKEPKTPKKLQKRRPFSTQTAPPVDFSIPRVPSAMVLRLTDRTNSFEDRPSESARAQPMQQQRTADSFEDRPSQSAHPQLMQQQRAVELFDERPRQVHHRQSMQPQPVKPFQGLSNEMVRPQVRHAQSDTRPKTHSGGHQKRRSDFIQYRQNLPMRALDSNQQYQYQHQHQNQNPSQHSSQLAVPEQLSRPSSSGSSQRRMSFGRFGSGKRPKSLYSQHADPNSDDDLDIQLYPALGLDFASVTTSIGKGPYDMIPQKDQPQRQSVQRRVSSGERPPIPPTPNNQPSFRGKNRPRSFHGRSAQLPRLGESQFEGPSEQQHNRMQARGRPGHSPDGRPARPKSMGAPRQRPSYSEHDHHPLPQLAPKHWSEHDDQPLPQLAQQNDWTEQEQIWRQRREGANRAAPRSNGGPYPMMSANSTGMLDLPTIPTKPRHRPALPGRPVSEIVPHRKSQPELRTRYYAQQRINQVPVQHMNPHIAKRTEFVSQY</sequence>